<dbReference type="PATRIC" id="fig|698759.3.peg.8633"/>
<evidence type="ECO:0000313" key="1">
    <source>
        <dbReference type="EMBL" id="EKX60606.1"/>
    </source>
</evidence>
<dbReference type="AlphaFoldDB" id="L1KIF9"/>
<evidence type="ECO:0000313" key="2">
    <source>
        <dbReference type="Proteomes" id="UP000010411"/>
    </source>
</evidence>
<protein>
    <submittedName>
        <fullName evidence="1">Uncharacterized protein</fullName>
    </submittedName>
</protein>
<comment type="caution">
    <text evidence="1">The sequence shown here is derived from an EMBL/GenBank/DDBJ whole genome shotgun (WGS) entry which is preliminary data.</text>
</comment>
<accession>L1KIF9</accession>
<dbReference type="EMBL" id="AEJC01000638">
    <property type="protein sequence ID" value="EKX60606.1"/>
    <property type="molecule type" value="Genomic_DNA"/>
</dbReference>
<sequence length="38" mass="3957">MSNSAPHRVWWAAEAALSVSSGRLLGAMPVRPTASYAG</sequence>
<gene>
    <name evidence="1" type="ORF">STRIP9103_01187</name>
</gene>
<dbReference type="Proteomes" id="UP000010411">
    <property type="component" value="Unassembled WGS sequence"/>
</dbReference>
<proteinExistence type="predicted"/>
<reference evidence="1 2" key="1">
    <citation type="submission" date="2012-11" db="EMBL/GenBank/DDBJ databases">
        <authorList>
            <person name="Huguet-Tapia J.C."/>
            <person name="Durkin A.S."/>
            <person name="Pettis G.S."/>
            <person name="Badger J.H."/>
        </authorList>
    </citation>
    <scope>NUCLEOTIDE SEQUENCE [LARGE SCALE GENOMIC DNA]</scope>
    <source>
        <strain evidence="1 2">91-03</strain>
    </source>
</reference>
<organism evidence="1 2">
    <name type="scientific">Streptomyces ipomoeae 91-03</name>
    <dbReference type="NCBI Taxonomy" id="698759"/>
    <lineage>
        <taxon>Bacteria</taxon>
        <taxon>Bacillati</taxon>
        <taxon>Actinomycetota</taxon>
        <taxon>Actinomycetes</taxon>
        <taxon>Kitasatosporales</taxon>
        <taxon>Streptomycetaceae</taxon>
        <taxon>Streptomyces</taxon>
    </lineage>
</organism>
<keyword evidence="2" id="KW-1185">Reference proteome</keyword>
<name>L1KIF9_9ACTN</name>